<dbReference type="OrthoDB" id="8550139at2"/>
<dbReference type="Gene3D" id="1.25.40.10">
    <property type="entry name" value="Tetratricopeptide repeat domain"/>
    <property type="match status" value="1"/>
</dbReference>
<dbReference type="STRING" id="112413.SAMN05421854_10291"/>
<proteinExistence type="predicted"/>
<dbReference type="SUPFAM" id="SSF48452">
    <property type="entry name" value="TPR-like"/>
    <property type="match status" value="1"/>
</dbReference>
<evidence type="ECO:0000313" key="1">
    <source>
        <dbReference type="EMBL" id="SFO52091.1"/>
    </source>
</evidence>
<dbReference type="InterPro" id="IPR027417">
    <property type="entry name" value="P-loop_NTPase"/>
</dbReference>
<gene>
    <name evidence="1" type="ORF">SAMN05421854_10291</name>
</gene>
<dbReference type="Gene3D" id="3.40.50.300">
    <property type="entry name" value="P-loop containing nucleotide triphosphate hydrolases"/>
    <property type="match status" value="1"/>
</dbReference>
<name>A0A1I5HWE7_9PSEU</name>
<accession>A0A1I5HWE7</accession>
<sequence length="729" mass="78961">MIDAVAMFSSEAAKLLATALVGRVDKGLGQLAGIARAKFGAKFGSGPVAVADLREQVLAACQDDPVFRTELMGAVALVNAAGQRPSATEGVEPFFNHAEHLRAPRESGTCLVYGPAGSGKTELARQIAGRVRDRFPGGWIEIDVAESRTGAVVDLALVKRQALLKLGIPSGEIAADDAGLDQQFGSVLATRLFTVILDNVVSAREVELFRPFRMNLVLATSAARTRDLDALDPSPILLGGLELEGAREMLAHYCGAVRLDAEPDATGALLAMSGRMPSAIREVGLSLARHGGEPYPVSGLLAHYQANGIVDAEGVINDSLAQTFATLAPETAEAVALLSGFPGHWFTRETAVAYLGMPDEVFDAVVSAMLTEQVGGWHRLTALVSQYAAKLPADRDAAFPQLLSHVRDRAVAADLAGDAGRLREYVVPPGLSWTLPEDRINWLHRHLGLITEVVRAAARRGKHLEVCQLAGALEVLITARWLWREYAEISDLAVRAAAALAEGEPQALYARTLSMRAKTWFLARAFDTAAADLQRAWELAEAVDIRPARRERLQSSVAEFRARFFEEQADTLPAERASLLAEAEAWLRKAIALDQHLDHGYALGIHHRMLASVLIKAGRPAEAMAEIENGRKHATGRNLSRLDMVAARAFLALGDLGRARECWSRARAELKSTGADQYQWEVREIEARILAAEGQPEAARTAWGQLIGDAWKLGHPRTNEYITEFESLR</sequence>
<evidence type="ECO:0008006" key="3">
    <source>
        <dbReference type="Google" id="ProtNLM"/>
    </source>
</evidence>
<reference evidence="1 2" key="1">
    <citation type="submission" date="2016-10" db="EMBL/GenBank/DDBJ databases">
        <authorList>
            <person name="de Groot N.N."/>
        </authorList>
    </citation>
    <scope>NUCLEOTIDE SEQUENCE [LARGE SCALE GENOMIC DNA]</scope>
    <source>
        <strain evidence="1 2">DSM 44637</strain>
    </source>
</reference>
<dbReference type="AlphaFoldDB" id="A0A1I5HWE7"/>
<dbReference type="RefSeq" id="WP_093572846.1">
    <property type="nucleotide sequence ID" value="NZ_FOWC01000002.1"/>
</dbReference>
<protein>
    <recommendedName>
        <fullName evidence="3">AAA+ ATPase domain-containing protein</fullName>
    </recommendedName>
</protein>
<dbReference type="InterPro" id="IPR011990">
    <property type="entry name" value="TPR-like_helical_dom_sf"/>
</dbReference>
<dbReference type="Proteomes" id="UP000199137">
    <property type="component" value="Unassembled WGS sequence"/>
</dbReference>
<dbReference type="EMBL" id="FOWC01000002">
    <property type="protein sequence ID" value="SFO52091.1"/>
    <property type="molecule type" value="Genomic_DNA"/>
</dbReference>
<organism evidence="1 2">
    <name type="scientific">Amycolatopsis rubida</name>
    <dbReference type="NCBI Taxonomy" id="112413"/>
    <lineage>
        <taxon>Bacteria</taxon>
        <taxon>Bacillati</taxon>
        <taxon>Actinomycetota</taxon>
        <taxon>Actinomycetes</taxon>
        <taxon>Pseudonocardiales</taxon>
        <taxon>Pseudonocardiaceae</taxon>
        <taxon>Amycolatopsis</taxon>
    </lineage>
</organism>
<evidence type="ECO:0000313" key="2">
    <source>
        <dbReference type="Proteomes" id="UP000199137"/>
    </source>
</evidence>
<dbReference type="SUPFAM" id="SSF52540">
    <property type="entry name" value="P-loop containing nucleoside triphosphate hydrolases"/>
    <property type="match status" value="1"/>
</dbReference>